<evidence type="ECO:0000256" key="1">
    <source>
        <dbReference type="SAM" id="MobiDB-lite"/>
    </source>
</evidence>
<dbReference type="AlphaFoldDB" id="A0A058Z0G4"/>
<proteinExistence type="predicted"/>
<organism evidence="3">
    <name type="scientific">Fonticula alba</name>
    <name type="common">Slime mold</name>
    <dbReference type="NCBI Taxonomy" id="691883"/>
    <lineage>
        <taxon>Eukaryota</taxon>
        <taxon>Rotosphaerida</taxon>
        <taxon>Fonticulaceae</taxon>
        <taxon>Fonticula</taxon>
    </lineage>
</organism>
<gene>
    <name evidence="3" type="ORF">H696_05688</name>
</gene>
<reference evidence="3" key="1">
    <citation type="submission" date="2013-04" db="EMBL/GenBank/DDBJ databases">
        <title>The Genome Sequence of Fonticula alba ATCC 38817.</title>
        <authorList>
            <consortium name="The Broad Institute Genomics Platform"/>
            <person name="Russ C."/>
            <person name="Cuomo C."/>
            <person name="Burger G."/>
            <person name="Gray M.W."/>
            <person name="Holland P.W.H."/>
            <person name="King N."/>
            <person name="Lang F.B.F."/>
            <person name="Roger A.J."/>
            <person name="Ruiz-Trillo I."/>
            <person name="Brown M."/>
            <person name="Walker B."/>
            <person name="Young S."/>
            <person name="Zeng Q."/>
            <person name="Gargeya S."/>
            <person name="Fitzgerald M."/>
            <person name="Haas B."/>
            <person name="Abouelleil A."/>
            <person name="Allen A.W."/>
            <person name="Alvarado L."/>
            <person name="Arachchi H.M."/>
            <person name="Berlin A.M."/>
            <person name="Chapman S.B."/>
            <person name="Gainer-Dewar J."/>
            <person name="Goldberg J."/>
            <person name="Griggs A."/>
            <person name="Gujja S."/>
            <person name="Hansen M."/>
            <person name="Howarth C."/>
            <person name="Imamovic A."/>
            <person name="Ireland A."/>
            <person name="Larimer J."/>
            <person name="McCowan C."/>
            <person name="Murphy C."/>
            <person name="Pearson M."/>
            <person name="Poon T.W."/>
            <person name="Priest M."/>
            <person name="Roberts A."/>
            <person name="Saif S."/>
            <person name="Shea T."/>
            <person name="Sisk P."/>
            <person name="Sykes S."/>
            <person name="Wortman J."/>
            <person name="Nusbaum C."/>
            <person name="Birren B."/>
        </authorList>
    </citation>
    <scope>NUCLEOTIDE SEQUENCE [LARGE SCALE GENOMIC DNA]</scope>
    <source>
        <strain evidence="3">ATCC 38817</strain>
    </source>
</reference>
<accession>A0A058Z0G4</accession>
<protein>
    <submittedName>
        <fullName evidence="3">Uncharacterized protein</fullName>
    </submittedName>
</protein>
<name>A0A058Z0G4_FONAL</name>
<keyword evidence="2" id="KW-0812">Transmembrane</keyword>
<feature type="compositionally biased region" description="Basic and acidic residues" evidence="1">
    <location>
        <begin position="78"/>
        <end position="97"/>
    </location>
</feature>
<evidence type="ECO:0000313" key="4">
    <source>
        <dbReference type="Proteomes" id="UP000030693"/>
    </source>
</evidence>
<dbReference type="Proteomes" id="UP000030693">
    <property type="component" value="Unassembled WGS sequence"/>
</dbReference>
<keyword evidence="2" id="KW-1133">Transmembrane helix</keyword>
<dbReference type="GeneID" id="20530413"/>
<feature type="transmembrane region" description="Helical" evidence="2">
    <location>
        <begin position="14"/>
        <end position="32"/>
    </location>
</feature>
<sequence length="97" mass="10570">MQTTYAWIALRTNLILYSLMGAAGLVGLIIILDTRSCRLFRASVVARSPAGRRGERLAPAPWGCAPLARLFARGRVHRSAEGARSEERARHDTALPG</sequence>
<dbReference type="EMBL" id="KB932213">
    <property type="protein sequence ID" value="KCV67750.1"/>
    <property type="molecule type" value="Genomic_DNA"/>
</dbReference>
<keyword evidence="2" id="KW-0472">Membrane</keyword>
<dbReference type="RefSeq" id="XP_009497781.1">
    <property type="nucleotide sequence ID" value="XM_009499506.1"/>
</dbReference>
<evidence type="ECO:0000256" key="2">
    <source>
        <dbReference type="SAM" id="Phobius"/>
    </source>
</evidence>
<evidence type="ECO:0000313" key="3">
    <source>
        <dbReference type="EMBL" id="KCV67750.1"/>
    </source>
</evidence>
<feature type="region of interest" description="Disordered" evidence="1">
    <location>
        <begin position="76"/>
        <end position="97"/>
    </location>
</feature>
<keyword evidence="4" id="KW-1185">Reference proteome</keyword>